<proteinExistence type="predicted"/>
<evidence type="ECO:0008006" key="3">
    <source>
        <dbReference type="Google" id="ProtNLM"/>
    </source>
</evidence>
<dbReference type="PANTHER" id="PTHR28139:SF1">
    <property type="entry name" value="UPF0768 PROTEIN YBL029C-A"/>
    <property type="match status" value="1"/>
</dbReference>
<gene>
    <name evidence="1" type="ORF">HPODL_05273</name>
</gene>
<evidence type="ECO:0000313" key="1">
    <source>
        <dbReference type="EMBL" id="ESW98894.1"/>
    </source>
</evidence>
<comment type="caution">
    <text evidence="1">The sequence shown here is derived from an EMBL/GenBank/DDBJ whole genome shotgun (WGS) entry which is preliminary data.</text>
</comment>
<dbReference type="OMA" id="NNDSMEA"/>
<dbReference type="HOGENOM" id="CLU_115926_1_1_1"/>
<dbReference type="KEGG" id="opa:HPODL_05273"/>
<dbReference type="EMBL" id="AEOI02000008">
    <property type="protein sequence ID" value="ESW98894.1"/>
    <property type="molecule type" value="Genomic_DNA"/>
</dbReference>
<organism evidence="1 2">
    <name type="scientific">Ogataea parapolymorpha (strain ATCC 26012 / BCRC 20466 / JCM 22074 / NRRL Y-7560 / DL-1)</name>
    <name type="common">Yeast</name>
    <name type="synonym">Hansenula polymorpha</name>
    <dbReference type="NCBI Taxonomy" id="871575"/>
    <lineage>
        <taxon>Eukaryota</taxon>
        <taxon>Fungi</taxon>
        <taxon>Dikarya</taxon>
        <taxon>Ascomycota</taxon>
        <taxon>Saccharomycotina</taxon>
        <taxon>Pichiomycetes</taxon>
        <taxon>Pichiales</taxon>
        <taxon>Pichiaceae</taxon>
        <taxon>Ogataea</taxon>
    </lineage>
</organism>
<name>W1QEB8_OGAPD</name>
<dbReference type="GeneID" id="25774695"/>
<dbReference type="eggNOG" id="ENOG502SDGY">
    <property type="taxonomic scope" value="Eukaryota"/>
</dbReference>
<protein>
    <recommendedName>
        <fullName evidence="3">Zinc-ribbon 15 domain-containing protein</fullName>
    </recommendedName>
</protein>
<dbReference type="Proteomes" id="UP000008673">
    <property type="component" value="Unassembled WGS sequence"/>
</dbReference>
<evidence type="ECO:0000313" key="2">
    <source>
        <dbReference type="Proteomes" id="UP000008673"/>
    </source>
</evidence>
<dbReference type="STRING" id="871575.W1QEB8"/>
<reference evidence="1 2" key="1">
    <citation type="journal article" date="2013" name="BMC Genomics">
        <title>Genome sequence and analysis of methylotrophic yeast Hansenula polymorpha DL1.</title>
        <authorList>
            <person name="Ravin N.V."/>
            <person name="Eldarov M.A."/>
            <person name="Kadnikov V.V."/>
            <person name="Beletsky A.V."/>
            <person name="Schneider J."/>
            <person name="Mardanova E.S."/>
            <person name="Smekalova E.M."/>
            <person name="Zvereva M.I."/>
            <person name="Dontsova O.A."/>
            <person name="Mardanov A.V."/>
            <person name="Skryabin K.G."/>
        </authorList>
    </citation>
    <scope>NUCLEOTIDE SEQUENCE [LARGE SCALE GENOMIC DNA]</scope>
    <source>
        <strain evidence="2">ATCC 26012 / BCRC 20466 / JCM 22074 / NRRL Y-7560 / DL-1</strain>
    </source>
</reference>
<accession>W1QEB8</accession>
<dbReference type="AlphaFoldDB" id="W1QEB8"/>
<dbReference type="PANTHER" id="PTHR28139">
    <property type="entry name" value="UPF0768 PROTEIN YBL029C-A"/>
    <property type="match status" value="1"/>
</dbReference>
<sequence length="74" mass="8952">MFFFFLFGAKSFKKELKQYDGKRVYCPRCHNISMQYVRNWNFITVFFVPIIPFSFYKELYCPICGNHTMDANIV</sequence>
<keyword evidence="2" id="KW-1185">Reference proteome</keyword>
<dbReference type="RefSeq" id="XP_013934777.1">
    <property type="nucleotide sequence ID" value="XM_014079302.1"/>
</dbReference>